<dbReference type="Pfam" id="PF02837">
    <property type="entry name" value="Glyco_hydro_2_N"/>
    <property type="match status" value="1"/>
</dbReference>
<proteinExistence type="inferred from homology"/>
<dbReference type="AlphaFoldDB" id="A0A8J7J9U0"/>
<evidence type="ECO:0000259" key="11">
    <source>
        <dbReference type="SMART" id="SM01038"/>
    </source>
</evidence>
<comment type="cofactor">
    <cofactor evidence="2">
        <name>Ca(2+)</name>
        <dbReference type="ChEBI" id="CHEBI:29108"/>
    </cofactor>
</comment>
<evidence type="ECO:0000256" key="3">
    <source>
        <dbReference type="ARBA" id="ARBA00007401"/>
    </source>
</evidence>
<dbReference type="RefSeq" id="WP_199113086.1">
    <property type="nucleotide sequence ID" value="NZ_JAELVQ010000002.1"/>
</dbReference>
<evidence type="ECO:0000256" key="5">
    <source>
        <dbReference type="ARBA" id="ARBA00012756"/>
    </source>
</evidence>
<keyword evidence="7" id="KW-0106">Calcium</keyword>
<reference evidence="12" key="1">
    <citation type="submission" date="2020-12" db="EMBL/GenBank/DDBJ databases">
        <title>Snuella sp. nov., isolated from sediment in Incheon.</title>
        <authorList>
            <person name="Kim W."/>
        </authorList>
    </citation>
    <scope>NUCLEOTIDE SEQUENCE</scope>
    <source>
        <strain evidence="12">CAU 1569</strain>
    </source>
</reference>
<gene>
    <name evidence="12" type="ORF">JF259_02800</name>
</gene>
<dbReference type="InterPro" id="IPR004199">
    <property type="entry name" value="B-gal_small/dom_5"/>
</dbReference>
<dbReference type="InterPro" id="IPR023232">
    <property type="entry name" value="Glyco_hydro_2_AS"/>
</dbReference>
<evidence type="ECO:0000256" key="7">
    <source>
        <dbReference type="ARBA" id="ARBA00022837"/>
    </source>
</evidence>
<organism evidence="12 13">
    <name type="scientific">Snuella sedimenti</name>
    <dbReference type="NCBI Taxonomy" id="2798802"/>
    <lineage>
        <taxon>Bacteria</taxon>
        <taxon>Pseudomonadati</taxon>
        <taxon>Bacteroidota</taxon>
        <taxon>Flavobacteriia</taxon>
        <taxon>Flavobacteriales</taxon>
        <taxon>Flavobacteriaceae</taxon>
        <taxon>Snuella</taxon>
    </lineage>
</organism>
<keyword evidence="8 10" id="KW-0326">Glycosidase</keyword>
<dbReference type="InterPro" id="IPR050347">
    <property type="entry name" value="Bact_Beta-galactosidase"/>
</dbReference>
<keyword evidence="13" id="KW-1185">Reference proteome</keyword>
<dbReference type="Gene3D" id="3.20.20.80">
    <property type="entry name" value="Glycosidases"/>
    <property type="match status" value="1"/>
</dbReference>
<protein>
    <recommendedName>
        <fullName evidence="5 10">Beta-galactosidase</fullName>
        <ecNumber evidence="5 10">3.2.1.23</ecNumber>
    </recommendedName>
    <alternativeName>
        <fullName evidence="9 10">Lactase</fullName>
    </alternativeName>
</protein>
<dbReference type="Gene3D" id="2.60.40.10">
    <property type="entry name" value="Immunoglobulins"/>
    <property type="match status" value="2"/>
</dbReference>
<dbReference type="InterPro" id="IPR017853">
    <property type="entry name" value="GH"/>
</dbReference>
<dbReference type="GO" id="GO:0004565">
    <property type="term" value="F:beta-galactosidase activity"/>
    <property type="evidence" value="ECO:0007669"/>
    <property type="project" value="UniProtKB-EC"/>
</dbReference>
<dbReference type="InterPro" id="IPR011013">
    <property type="entry name" value="Gal_mutarotase_sf_dom"/>
</dbReference>
<evidence type="ECO:0000256" key="6">
    <source>
        <dbReference type="ARBA" id="ARBA00022801"/>
    </source>
</evidence>
<dbReference type="GO" id="GO:0030246">
    <property type="term" value="F:carbohydrate binding"/>
    <property type="evidence" value="ECO:0007669"/>
    <property type="project" value="InterPro"/>
</dbReference>
<dbReference type="GO" id="GO:0005990">
    <property type="term" value="P:lactose catabolic process"/>
    <property type="evidence" value="ECO:0007669"/>
    <property type="project" value="TreeGrafter"/>
</dbReference>
<dbReference type="SUPFAM" id="SSF49785">
    <property type="entry name" value="Galactose-binding domain-like"/>
    <property type="match status" value="1"/>
</dbReference>
<dbReference type="GO" id="GO:0009341">
    <property type="term" value="C:beta-galactosidase complex"/>
    <property type="evidence" value="ECO:0007669"/>
    <property type="project" value="InterPro"/>
</dbReference>
<dbReference type="InterPro" id="IPR014718">
    <property type="entry name" value="GH-type_carb-bd"/>
</dbReference>
<dbReference type="PROSITE" id="PS00719">
    <property type="entry name" value="GLYCOSYL_HYDROL_F2_1"/>
    <property type="match status" value="1"/>
</dbReference>
<sequence length="1069" mass="121955">MKYSSLYFTLLFISIHSFSQVLKKGSNEVYPWQDPQVSGINRLPSKATSYSYPNESLALKNDKNSSGRYKLLNGDWKFYWAPVPEGVPNNFQEPTFDDSSWNTIPVPANWELHGYGTAIYTNTIYPFVPVNPPLVPNDDNPTGCYRTTLEVPDNWKGTQITLTFGGVSSAYYVWVNGKLLGYSEDSMLPTHFDVTPYLQSGTNTLAVKAFRWSDGVYLEDQDHWRLSGIHRDVYLTSAPKVQLYDFFVQTDLDDHYENATLKIRPRIKVFEDSDFSNYTLEAKLFDENNAEVLKQPLTIPVDKIYNEKFQQRGKPNFALMQALVENPKKWSAEQPNLYTLVFNLKNEEGQVLESRSTKVGFRETKIEDGEFFVNGKSVIMFGVNRHDHDPIHGKVISEASMLKDIKLMKQFNLNAVRTSHYPNDERWYDLCDEYGIYVMDEANLETHGVGGKLSNDASWSSAFLERVIRMVERDKNHPSIVFWSLGNESGSGFNHVTMANWIRSYDTTRPVHYEGAQTTEGKAKIEDKILKDPLYVDIVSRMYSPIEYMVKMSEFENEPRPIIWCEYAHSMGNSTGNLFKYRDLFRNNKQIIGGYIWDWCDQGLSQKTAEGEAYYAFGGDMGDTKINSGNFCLNGIVGPNRELKPATWEVKKVFQPIEFEGGDLASGEIKVTNHHNFTNLNQFQFLWELQEDGKTIKQGALETIVLAPNQTKTITFPFKEPRLKAGAEYFIRISAVLKENTLWANKNHEIAWEQIQLPFKKTLPNKSIGSLNTITVNNNSVSGKHFQIDFNASKGTISQFVYNDQNLITTGLQPSFWRPVTDNDRAGAKTKKHLAVWRAASQNSTAASFELKQLTANTALATSSFIFADNQASLLVKHFIYGDGSIKVAVEFQADEALPMLPKLGVQLQVPNTFDNLKYLGRGPHESYWDRKLSADIGIFSSKVSKDYYHYIRPQESSNKTGVRWFALTNNQGYGLLVNATDQHLSMSAWPYTTWNIEEALHTYDLEEQDFITLNIDHKQMGVGGDDSWSNKALPHPEFRIPAKAYNYSFLIKPIKSVKEIGRINYNEE</sequence>
<dbReference type="EC" id="3.2.1.23" evidence="5 10"/>
<evidence type="ECO:0000256" key="4">
    <source>
        <dbReference type="ARBA" id="ARBA00011245"/>
    </source>
</evidence>
<dbReference type="InterPro" id="IPR006102">
    <property type="entry name" value="Ig-like_GH2"/>
</dbReference>
<dbReference type="InterPro" id="IPR008979">
    <property type="entry name" value="Galactose-bd-like_sf"/>
</dbReference>
<keyword evidence="6 10" id="KW-0378">Hydrolase</keyword>
<comment type="catalytic activity">
    <reaction evidence="1 10">
        <text>Hydrolysis of terminal non-reducing beta-D-galactose residues in beta-D-galactosides.</text>
        <dbReference type="EC" id="3.2.1.23"/>
    </reaction>
</comment>
<dbReference type="PROSITE" id="PS00608">
    <property type="entry name" value="GLYCOSYL_HYDROL_F2_2"/>
    <property type="match status" value="1"/>
</dbReference>
<dbReference type="Gene3D" id="2.70.98.10">
    <property type="match status" value="1"/>
</dbReference>
<dbReference type="InterPro" id="IPR013783">
    <property type="entry name" value="Ig-like_fold"/>
</dbReference>
<dbReference type="Pfam" id="PF16353">
    <property type="entry name" value="LacZ_4"/>
    <property type="match status" value="1"/>
</dbReference>
<evidence type="ECO:0000256" key="1">
    <source>
        <dbReference type="ARBA" id="ARBA00001412"/>
    </source>
</evidence>
<dbReference type="SUPFAM" id="SSF49303">
    <property type="entry name" value="beta-Galactosidase/glucuronidase domain"/>
    <property type="match status" value="2"/>
</dbReference>
<dbReference type="InterPro" id="IPR006101">
    <property type="entry name" value="Glyco_hydro_2"/>
</dbReference>
<dbReference type="Pfam" id="PF02836">
    <property type="entry name" value="Glyco_hydro_2_C"/>
    <property type="match status" value="1"/>
</dbReference>
<dbReference type="EMBL" id="JAELVQ010000002">
    <property type="protein sequence ID" value="MBJ6367009.1"/>
    <property type="molecule type" value="Genomic_DNA"/>
</dbReference>
<evidence type="ECO:0000256" key="9">
    <source>
        <dbReference type="ARBA" id="ARBA00032230"/>
    </source>
</evidence>
<feature type="domain" description="Beta galactosidase small chain/" evidence="11">
    <location>
        <begin position="780"/>
        <end position="1053"/>
    </location>
</feature>
<evidence type="ECO:0000313" key="12">
    <source>
        <dbReference type="EMBL" id="MBJ6367009.1"/>
    </source>
</evidence>
<dbReference type="InterPro" id="IPR036156">
    <property type="entry name" value="Beta-gal/glucu_dom_sf"/>
</dbReference>
<evidence type="ECO:0000313" key="13">
    <source>
        <dbReference type="Proteomes" id="UP000610931"/>
    </source>
</evidence>
<dbReference type="SUPFAM" id="SSF51445">
    <property type="entry name" value="(Trans)glycosidases"/>
    <property type="match status" value="1"/>
</dbReference>
<comment type="subunit">
    <text evidence="4">Monomer.</text>
</comment>
<dbReference type="Pfam" id="PF00703">
    <property type="entry name" value="Glyco_hydro_2"/>
    <property type="match status" value="1"/>
</dbReference>
<dbReference type="PANTHER" id="PTHR46323">
    <property type="entry name" value="BETA-GALACTOSIDASE"/>
    <property type="match status" value="1"/>
</dbReference>
<dbReference type="InterPro" id="IPR006104">
    <property type="entry name" value="Glyco_hydro_2_N"/>
</dbReference>
<dbReference type="Gene3D" id="2.60.120.260">
    <property type="entry name" value="Galactose-binding domain-like"/>
    <property type="match status" value="1"/>
</dbReference>
<comment type="similarity">
    <text evidence="3 10">Belongs to the glycosyl hydrolase 2 family.</text>
</comment>
<dbReference type="PRINTS" id="PR00132">
    <property type="entry name" value="GLHYDRLASE2"/>
</dbReference>
<dbReference type="InterPro" id="IPR023230">
    <property type="entry name" value="Glyco_hydro_2_CS"/>
</dbReference>
<evidence type="ECO:0000256" key="2">
    <source>
        <dbReference type="ARBA" id="ARBA00001913"/>
    </source>
</evidence>
<evidence type="ECO:0000256" key="8">
    <source>
        <dbReference type="ARBA" id="ARBA00023295"/>
    </source>
</evidence>
<dbReference type="InterPro" id="IPR006103">
    <property type="entry name" value="Glyco_hydro_2_cat"/>
</dbReference>
<dbReference type="InterPro" id="IPR032312">
    <property type="entry name" value="LacZ_4"/>
</dbReference>
<comment type="caution">
    <text evidence="12">The sequence shown here is derived from an EMBL/GenBank/DDBJ whole genome shotgun (WGS) entry which is preliminary data.</text>
</comment>
<dbReference type="SMART" id="SM01038">
    <property type="entry name" value="Bgal_small_N"/>
    <property type="match status" value="1"/>
</dbReference>
<accession>A0A8J7J9U0</accession>
<dbReference type="Proteomes" id="UP000610931">
    <property type="component" value="Unassembled WGS sequence"/>
</dbReference>
<evidence type="ECO:0000256" key="10">
    <source>
        <dbReference type="RuleBase" id="RU361154"/>
    </source>
</evidence>
<name>A0A8J7J9U0_9FLAO</name>
<dbReference type="SUPFAM" id="SSF74650">
    <property type="entry name" value="Galactose mutarotase-like"/>
    <property type="match status" value="1"/>
</dbReference>
<dbReference type="PANTHER" id="PTHR46323:SF2">
    <property type="entry name" value="BETA-GALACTOSIDASE"/>
    <property type="match status" value="1"/>
</dbReference>
<dbReference type="Pfam" id="PF02929">
    <property type="entry name" value="Bgal_small_N"/>
    <property type="match status" value="1"/>
</dbReference>